<dbReference type="GO" id="GO:0016491">
    <property type="term" value="F:oxidoreductase activity"/>
    <property type="evidence" value="ECO:0007669"/>
    <property type="project" value="UniProtKB-KW"/>
</dbReference>
<sequence>MAQGGKCCRASFMRAKRVAIMPTWSKTLVLAAATGISCSCKSSITAAAFSVLGPRSIQQSGWTCRDWGTARARTKDSLLPLYSIRTGGAGTPGMDDEKTGYGPELIEDPDAALTPEEWEKKYGEEVDTTVLYDEKDLERRRIDAIRVAKYMDVMDSPKVGEPHPRVALAARAYKKKDIKRLTHGMLYRKLGKSDLIVSEVALGTMTWGEQVTEEQAHAQLNMAFDEYGVNLIDTAELYPVPADPDTHGLSEKIIGSWLKKRNREDVILATKVTGYSDVLTWLREDGGPVRLTAGQITEAIEGSLRRLGTDYIDLAQLHWPDRYLNLFGVDLYDQSREREDVVSFEEQLTALGKLVKAGKIRYIGLSNESPYGVMKFLETARRLGLQEVVSVQNCYNLLYRNEMDMGLSEICSPSHEDLGVLCYSPLAGGVLSGKYMFKGRASEARLNRFPGYMARYRTLQSQDCVFEYKEIASRYGLTMAQLALGWVYSRPFVTSTIVGATSVDQLRENLDALNTPIFSNVVHDLSEVFMRYRDPSRTFARVLDDGDTGTDERQR</sequence>
<dbReference type="Gene3D" id="3.20.20.100">
    <property type="entry name" value="NADP-dependent oxidoreductase domain"/>
    <property type="match status" value="1"/>
</dbReference>
<dbReference type="InterPro" id="IPR020471">
    <property type="entry name" value="AKR"/>
</dbReference>
<keyword evidence="4" id="KW-1185">Reference proteome</keyword>
<comment type="caution">
    <text evidence="3">The sequence shown here is derived from an EMBL/GenBank/DDBJ whole genome shotgun (WGS) entry which is preliminary data.</text>
</comment>
<dbReference type="InterPro" id="IPR023210">
    <property type="entry name" value="NADP_OxRdtase_dom"/>
</dbReference>
<dbReference type="SUPFAM" id="SSF51430">
    <property type="entry name" value="NAD(P)-linked oxidoreductase"/>
    <property type="match status" value="1"/>
</dbReference>
<reference evidence="3 4" key="1">
    <citation type="journal article" date="2014" name="Mol. Plant">
        <title>Chromosome Scale Genome Assembly and Transcriptome Profiling of Nannochloropsis gaditana in Nitrogen Depletion.</title>
        <authorList>
            <person name="Corteggiani Carpinelli E."/>
            <person name="Telatin A."/>
            <person name="Vitulo N."/>
            <person name="Forcato C."/>
            <person name="D'Angelo M."/>
            <person name="Schiavon R."/>
            <person name="Vezzi A."/>
            <person name="Giacometti G.M."/>
            <person name="Morosinotto T."/>
            <person name="Valle G."/>
        </authorList>
    </citation>
    <scope>NUCLEOTIDE SEQUENCE [LARGE SCALE GENOMIC DNA]</scope>
    <source>
        <strain evidence="3 4">B-31</strain>
    </source>
</reference>
<name>W7U3M2_9STRA</name>
<dbReference type="InterPro" id="IPR050523">
    <property type="entry name" value="AKR_Detox_Biosynth"/>
</dbReference>
<evidence type="ECO:0000256" key="1">
    <source>
        <dbReference type="ARBA" id="ARBA00023002"/>
    </source>
</evidence>
<protein>
    <submittedName>
        <fullName evidence="3">Aldo keto reductase family protein</fullName>
    </submittedName>
</protein>
<dbReference type="OrthoDB" id="2310150at2759"/>
<dbReference type="AlphaFoldDB" id="W7U3M2"/>
<dbReference type="EMBL" id="AZIL01000037">
    <property type="protein sequence ID" value="EWM30383.1"/>
    <property type="molecule type" value="Genomic_DNA"/>
</dbReference>
<dbReference type="InterPro" id="IPR036812">
    <property type="entry name" value="NAD(P)_OxRdtase_dom_sf"/>
</dbReference>
<evidence type="ECO:0000313" key="4">
    <source>
        <dbReference type="Proteomes" id="UP000019335"/>
    </source>
</evidence>
<dbReference type="PANTHER" id="PTHR43364:SF4">
    <property type="entry name" value="NAD(P)-LINKED OXIDOREDUCTASE SUPERFAMILY PROTEIN"/>
    <property type="match status" value="1"/>
</dbReference>
<feature type="domain" description="NADP-dependent oxidoreductase" evidence="2">
    <location>
        <begin position="200"/>
        <end position="525"/>
    </location>
</feature>
<dbReference type="PANTHER" id="PTHR43364">
    <property type="entry name" value="NADH-SPECIFIC METHYLGLYOXAL REDUCTASE-RELATED"/>
    <property type="match status" value="1"/>
</dbReference>
<dbReference type="PRINTS" id="PR00069">
    <property type="entry name" value="ALDKETRDTASE"/>
</dbReference>
<organism evidence="3 4">
    <name type="scientific">Nannochloropsis gaditana</name>
    <dbReference type="NCBI Taxonomy" id="72520"/>
    <lineage>
        <taxon>Eukaryota</taxon>
        <taxon>Sar</taxon>
        <taxon>Stramenopiles</taxon>
        <taxon>Ochrophyta</taxon>
        <taxon>Eustigmatophyceae</taxon>
        <taxon>Eustigmatales</taxon>
        <taxon>Monodopsidaceae</taxon>
        <taxon>Nannochloropsis</taxon>
    </lineage>
</organism>
<accession>W7U3M2</accession>
<dbReference type="CDD" id="cd19094">
    <property type="entry name" value="AKR_Tas-like"/>
    <property type="match status" value="1"/>
</dbReference>
<dbReference type="Pfam" id="PF00248">
    <property type="entry name" value="Aldo_ket_red"/>
    <property type="match status" value="1"/>
</dbReference>
<proteinExistence type="predicted"/>
<evidence type="ECO:0000313" key="3">
    <source>
        <dbReference type="EMBL" id="EWM30383.1"/>
    </source>
</evidence>
<evidence type="ECO:0000259" key="2">
    <source>
        <dbReference type="Pfam" id="PF00248"/>
    </source>
</evidence>
<dbReference type="Proteomes" id="UP000019335">
    <property type="component" value="Chromosome 1"/>
</dbReference>
<gene>
    <name evidence="3" type="ORF">Naga_100026g50</name>
</gene>
<keyword evidence="1" id="KW-0560">Oxidoreductase</keyword>